<name>A0A396HX82_MEDTR</name>
<evidence type="ECO:0000256" key="2">
    <source>
        <dbReference type="SAM" id="MobiDB-lite"/>
    </source>
</evidence>
<dbReference type="InterPro" id="IPR046796">
    <property type="entry name" value="Transposase_32_dom"/>
</dbReference>
<feature type="coiled-coil region" evidence="1">
    <location>
        <begin position="38"/>
        <end position="131"/>
    </location>
</feature>
<dbReference type="Pfam" id="PF20167">
    <property type="entry name" value="Transposase_32"/>
    <property type="match status" value="1"/>
</dbReference>
<feature type="domain" description="Putative plant transposon protein" evidence="3">
    <location>
        <begin position="336"/>
        <end position="524"/>
    </location>
</feature>
<organism evidence="4">
    <name type="scientific">Medicago truncatula</name>
    <name type="common">Barrel medic</name>
    <name type="synonym">Medicago tribuloides</name>
    <dbReference type="NCBI Taxonomy" id="3880"/>
    <lineage>
        <taxon>Eukaryota</taxon>
        <taxon>Viridiplantae</taxon>
        <taxon>Streptophyta</taxon>
        <taxon>Embryophyta</taxon>
        <taxon>Tracheophyta</taxon>
        <taxon>Spermatophyta</taxon>
        <taxon>Magnoliopsida</taxon>
        <taxon>eudicotyledons</taxon>
        <taxon>Gunneridae</taxon>
        <taxon>Pentapetalae</taxon>
        <taxon>rosids</taxon>
        <taxon>fabids</taxon>
        <taxon>Fabales</taxon>
        <taxon>Fabaceae</taxon>
        <taxon>Papilionoideae</taxon>
        <taxon>50 kb inversion clade</taxon>
        <taxon>NPAAA clade</taxon>
        <taxon>Hologalegina</taxon>
        <taxon>IRL clade</taxon>
        <taxon>Trifolieae</taxon>
        <taxon>Medicago</taxon>
    </lineage>
</organism>
<feature type="compositionally biased region" description="Polar residues" evidence="2">
    <location>
        <begin position="200"/>
        <end position="213"/>
    </location>
</feature>
<keyword evidence="1" id="KW-0175">Coiled coil</keyword>
<accession>A0A396HX82</accession>
<protein>
    <recommendedName>
        <fullName evidence="3">Putative plant transposon protein domain-containing protein</fullName>
    </recommendedName>
</protein>
<sequence length="550" mass="63602">MWLEYLSYYWIKILGLHCGELVLVLRTTFLTEQFDRIEEVLVSRYKRLENEIIDLQEKVEMEKKTRFQAEEDLRKREELCEKGKRAQNNYEKLLKEVKKTNLAEKDTIGELRKKNNELELEVCELRKLKEKWVNDSKNAYGVRKSELLEKSMKKNIEALGIPLITNFEIRDEESEYEIDNDTMEPNTLQTNEPPNKRSKNAQGASSVMTQTRGATIDSHSRHGHPIASREFAARHVPIVEERRENDNIHMSEEVIVTDNVVVPLSYVQEQMATQYTAKRKKVATNPSFSNFDNFHFTSSVHQERYSEFLANKKFVEEKNFRLEGNKFLDIQVMIVSRGWVELTSFAKDASTTLAKEFFANAYQGPAKNERMKFTSFIRGKNVPFHDNIINELFGLENYEQCSFEARKAKGSNIDHQEIRSTLCRPEADWVRNKDGTPTKLRTSDLTPLAKVWAMFVLRTLLPCSNVSDLTILKANLLTAILKGEPVNVGRLLADDLWVTANCSSPSSYINHASLIRKLCERVKVYPKKKEEMVKPSGAITAKWIETHCSL</sequence>
<evidence type="ECO:0000259" key="3">
    <source>
        <dbReference type="Pfam" id="PF20167"/>
    </source>
</evidence>
<gene>
    <name evidence="4" type="ORF">MtrunA17_Chr5g0446191</name>
</gene>
<reference evidence="4" key="1">
    <citation type="journal article" date="2018" name="Nat. Plants">
        <title>Whole-genome landscape of Medicago truncatula symbiotic genes.</title>
        <authorList>
            <person name="Pecrix Y."/>
            <person name="Gamas P."/>
            <person name="Carrere S."/>
        </authorList>
    </citation>
    <scope>NUCLEOTIDE SEQUENCE</scope>
    <source>
        <tissue evidence="4">Leaves</tissue>
    </source>
</reference>
<dbReference type="Gramene" id="rna33573">
    <property type="protein sequence ID" value="RHN57976.1"/>
    <property type="gene ID" value="gene33573"/>
</dbReference>
<feature type="region of interest" description="Disordered" evidence="2">
    <location>
        <begin position="176"/>
        <end position="224"/>
    </location>
</feature>
<evidence type="ECO:0000313" key="4">
    <source>
        <dbReference type="EMBL" id="RHN57976.1"/>
    </source>
</evidence>
<dbReference type="AlphaFoldDB" id="A0A396HX82"/>
<dbReference type="EMBL" id="PSQE01000005">
    <property type="protein sequence ID" value="RHN57976.1"/>
    <property type="molecule type" value="Genomic_DNA"/>
</dbReference>
<evidence type="ECO:0000256" key="1">
    <source>
        <dbReference type="SAM" id="Coils"/>
    </source>
</evidence>
<dbReference type="Proteomes" id="UP000265566">
    <property type="component" value="Chromosome 5"/>
</dbReference>
<feature type="compositionally biased region" description="Polar residues" evidence="2">
    <location>
        <begin position="183"/>
        <end position="193"/>
    </location>
</feature>
<proteinExistence type="predicted"/>
<comment type="caution">
    <text evidence="4">The sequence shown here is derived from an EMBL/GenBank/DDBJ whole genome shotgun (WGS) entry which is preliminary data.</text>
</comment>